<evidence type="ECO:0000313" key="1">
    <source>
        <dbReference type="EMBL" id="MML56737.1"/>
    </source>
</evidence>
<comment type="caution">
    <text evidence="1">The sequence shown here is derived from an EMBL/GenBank/DDBJ whole genome shotgun (WGS) entry which is preliminary data.</text>
</comment>
<dbReference type="Proteomes" id="UP000885348">
    <property type="component" value="Unassembled WGS sequence"/>
</dbReference>
<sequence length="217" mass="24279">MTTIAEIIGRVNTQLMDTLMMRWPLAELCDYYNDAVRAIILVRPDAGASVETLKCEPGSRQSLPDGALRIIDVIRITDGNALLPVPRDVLDHDYPDWHMMTGAPERYVYSEVTPRIFYLFPAPDECISIDAVICRIPAVVTISSLEDNTEIRIDEAYVNPLVDWMLFRAFSKDVAGGANSAQAMQHYQAFADQMGIKQNADRFMAQMKRAQFDGGSA</sequence>
<gene>
    <name evidence="1" type="ORF">D7N80_26365</name>
</gene>
<reference evidence="1" key="1">
    <citation type="submission" date="2018-09" db="EMBL/GenBank/DDBJ databases">
        <authorList>
            <person name="Ashton P.M."/>
            <person name="Dallman T."/>
            <person name="Nair S."/>
            <person name="De Pinna E."/>
            <person name="Peters T."/>
            <person name="Grant K."/>
        </authorList>
    </citation>
    <scope>NUCLEOTIDE SEQUENCE [LARGE SCALE GENOMIC DNA]</scope>
    <source>
        <strain evidence="1">598938</strain>
    </source>
</reference>
<organism evidence="1">
    <name type="scientific">Salmonella enterica I</name>
    <dbReference type="NCBI Taxonomy" id="59201"/>
    <lineage>
        <taxon>Bacteria</taxon>
        <taxon>Pseudomonadati</taxon>
        <taxon>Pseudomonadota</taxon>
        <taxon>Gammaproteobacteria</taxon>
        <taxon>Enterobacterales</taxon>
        <taxon>Enterobacteriaceae</taxon>
        <taxon>Salmonella</taxon>
    </lineage>
</organism>
<dbReference type="AlphaFoldDB" id="A0A3R1B022"/>
<dbReference type="InterPro" id="IPR056209">
    <property type="entry name" value="SU10_adaptor"/>
</dbReference>
<accession>A0A3R1B022</accession>
<dbReference type="EMBL" id="RVVJ01000051">
    <property type="protein sequence ID" value="MML56737.1"/>
    <property type="molecule type" value="Genomic_DNA"/>
</dbReference>
<dbReference type="Pfam" id="PF24175">
    <property type="entry name" value="SU10_adaptor"/>
    <property type="match status" value="1"/>
</dbReference>
<protein>
    <submittedName>
        <fullName evidence="1">Uncharacterized protein</fullName>
    </submittedName>
</protein>
<name>A0A3R1B022_SALET</name>
<proteinExistence type="predicted"/>